<proteinExistence type="predicted"/>
<sequence length="261" mass="30682">MNFRLIVSVEEGIKTLIVPKVLNNCITFEDLYKKVTLNIYEQRDVKIYGWTDAKSKWIPIEKCFDDEFKIIVTSLKFTEIKFKITPSLPVSQYALQNNPLDIIMQTVQQPQLAQLRRLENNHLDMLYNELIILFREKNVGWKGGLHIDIELPTYSQNQNYNQYFHNSKHKKIEVSREKLTSLIKSLDSYLVQPWTFNSQWADIISAILELLQIIHKYIEYLKQVNMAMERVHSSTTLVQDGTSNISVEIIDWCIDLLKILN</sequence>
<name>A0A2I1H8M0_9GLOM</name>
<dbReference type="Proteomes" id="UP000234323">
    <property type="component" value="Unassembled WGS sequence"/>
</dbReference>
<dbReference type="AlphaFoldDB" id="A0A2I1H8M0"/>
<evidence type="ECO:0000313" key="2">
    <source>
        <dbReference type="Proteomes" id="UP000234323"/>
    </source>
</evidence>
<gene>
    <name evidence="1" type="ORF">RhiirA4_474519</name>
</gene>
<dbReference type="VEuPathDB" id="FungiDB:RhiirFUN_001159"/>
<reference evidence="1 2" key="1">
    <citation type="submission" date="2015-10" db="EMBL/GenBank/DDBJ databases">
        <title>Genome analyses suggest a sexual origin of heterokaryosis in a supposedly ancient asexual fungus.</title>
        <authorList>
            <person name="Ropars J."/>
            <person name="Sedzielewska K."/>
            <person name="Noel J."/>
            <person name="Charron P."/>
            <person name="Farinelli L."/>
            <person name="Marton T."/>
            <person name="Kruger M."/>
            <person name="Pelin A."/>
            <person name="Brachmann A."/>
            <person name="Corradi N."/>
        </authorList>
    </citation>
    <scope>NUCLEOTIDE SEQUENCE [LARGE SCALE GENOMIC DNA]</scope>
    <source>
        <strain evidence="1 2">A4</strain>
    </source>
</reference>
<comment type="caution">
    <text evidence="1">The sequence shown here is derived from an EMBL/GenBank/DDBJ whole genome shotgun (WGS) entry which is preliminary data.</text>
</comment>
<protein>
    <submittedName>
        <fullName evidence="1">Uncharacterized protein</fullName>
    </submittedName>
</protein>
<accession>A0A2I1H8M0</accession>
<organism evidence="1 2">
    <name type="scientific">Rhizophagus irregularis</name>
    <dbReference type="NCBI Taxonomy" id="588596"/>
    <lineage>
        <taxon>Eukaryota</taxon>
        <taxon>Fungi</taxon>
        <taxon>Fungi incertae sedis</taxon>
        <taxon>Mucoromycota</taxon>
        <taxon>Glomeromycotina</taxon>
        <taxon>Glomeromycetes</taxon>
        <taxon>Glomerales</taxon>
        <taxon>Glomeraceae</taxon>
        <taxon>Rhizophagus</taxon>
    </lineage>
</organism>
<evidence type="ECO:0000313" key="1">
    <source>
        <dbReference type="EMBL" id="PKY55205.1"/>
    </source>
</evidence>
<keyword evidence="2" id="KW-1185">Reference proteome</keyword>
<dbReference type="EMBL" id="LLXI01001802">
    <property type="protein sequence ID" value="PKY55205.1"/>
    <property type="molecule type" value="Genomic_DNA"/>
</dbReference>